<evidence type="ECO:0000256" key="7">
    <source>
        <dbReference type="ARBA" id="ARBA00023049"/>
    </source>
</evidence>
<keyword evidence="5" id="KW-0378">Hydrolase</keyword>
<evidence type="ECO:0000313" key="12">
    <source>
        <dbReference type="Proteomes" id="UP000321204"/>
    </source>
</evidence>
<feature type="region of interest" description="Disordered" evidence="9">
    <location>
        <begin position="22"/>
        <end position="41"/>
    </location>
</feature>
<keyword evidence="12" id="KW-1185">Reference proteome</keyword>
<evidence type="ECO:0000256" key="1">
    <source>
        <dbReference type="ARBA" id="ARBA00008721"/>
    </source>
</evidence>
<evidence type="ECO:0000259" key="10">
    <source>
        <dbReference type="Pfam" id="PF05572"/>
    </source>
</evidence>
<dbReference type="PANTHER" id="PTHR47466:SF1">
    <property type="entry name" value="METALLOPROTEASE MEP1 (AFU_ORTHOLOGUE AFUA_1G07730)-RELATED"/>
    <property type="match status" value="1"/>
</dbReference>
<comment type="similarity">
    <text evidence="1">Belongs to the peptidase M43B family.</text>
</comment>
<evidence type="ECO:0000256" key="6">
    <source>
        <dbReference type="ARBA" id="ARBA00022833"/>
    </source>
</evidence>
<dbReference type="Gene3D" id="3.40.390.10">
    <property type="entry name" value="Collagenase (Catalytic Domain)"/>
    <property type="match status" value="1"/>
</dbReference>
<feature type="domain" description="Peptidase M43 pregnancy-associated plasma-A" evidence="10">
    <location>
        <begin position="231"/>
        <end position="321"/>
    </location>
</feature>
<keyword evidence="2 11" id="KW-0645">Protease</keyword>
<protein>
    <submittedName>
        <fullName evidence="11">Zinc metalloprotease</fullName>
    </submittedName>
</protein>
<dbReference type="EMBL" id="CP042433">
    <property type="protein sequence ID" value="QEC55641.1"/>
    <property type="molecule type" value="Genomic_DNA"/>
</dbReference>
<keyword evidence="7 11" id="KW-0482">Metalloprotease</keyword>
<dbReference type="KEGG" id="fgg:FSB75_06940"/>
<keyword evidence="8" id="KW-1015">Disulfide bond</keyword>
<dbReference type="RefSeq" id="WP_146784726.1">
    <property type="nucleotide sequence ID" value="NZ_BAABIO010000002.1"/>
</dbReference>
<gene>
    <name evidence="11" type="ORF">FSB75_06940</name>
</gene>
<evidence type="ECO:0000256" key="8">
    <source>
        <dbReference type="ARBA" id="ARBA00023157"/>
    </source>
</evidence>
<dbReference type="InterPro" id="IPR024079">
    <property type="entry name" value="MetalloPept_cat_dom_sf"/>
</dbReference>
<evidence type="ECO:0000256" key="5">
    <source>
        <dbReference type="ARBA" id="ARBA00022801"/>
    </source>
</evidence>
<evidence type="ECO:0000256" key="9">
    <source>
        <dbReference type="SAM" id="MobiDB-lite"/>
    </source>
</evidence>
<evidence type="ECO:0000256" key="2">
    <source>
        <dbReference type="ARBA" id="ARBA00022670"/>
    </source>
</evidence>
<accession>A0A5B8UG45</accession>
<dbReference type="AlphaFoldDB" id="A0A5B8UG45"/>
<dbReference type="SUPFAM" id="SSF55486">
    <property type="entry name" value="Metalloproteases ('zincins'), catalytic domain"/>
    <property type="match status" value="1"/>
</dbReference>
<dbReference type="CDD" id="cd04275">
    <property type="entry name" value="ZnMc_pappalysin_like"/>
    <property type="match status" value="1"/>
</dbReference>
<dbReference type="PANTHER" id="PTHR47466">
    <property type="match status" value="1"/>
</dbReference>
<reference evidence="11 12" key="1">
    <citation type="journal article" date="2015" name="Int. J. Syst. Evol. Microbiol.">
        <title>Flavisolibacter ginsenosidimutans sp. nov., with ginsenoside-converting activity isolated from soil used for cultivating ginseng.</title>
        <authorList>
            <person name="Zhao Y."/>
            <person name="Liu Q."/>
            <person name="Kang M.S."/>
            <person name="Jin F."/>
            <person name="Yu H."/>
            <person name="Im W.T."/>
        </authorList>
    </citation>
    <scope>NUCLEOTIDE SEQUENCE [LARGE SCALE GENOMIC DNA]</scope>
    <source>
        <strain evidence="11 12">Gsoil 636</strain>
    </source>
</reference>
<evidence type="ECO:0000313" key="11">
    <source>
        <dbReference type="EMBL" id="QEC55641.1"/>
    </source>
</evidence>
<evidence type="ECO:0000256" key="3">
    <source>
        <dbReference type="ARBA" id="ARBA00022723"/>
    </source>
</evidence>
<name>A0A5B8UG45_9BACT</name>
<proteinExistence type="inferred from homology"/>
<dbReference type="GO" id="GO:0006508">
    <property type="term" value="P:proteolysis"/>
    <property type="evidence" value="ECO:0007669"/>
    <property type="project" value="UniProtKB-KW"/>
</dbReference>
<keyword evidence="6" id="KW-0862">Zinc</keyword>
<dbReference type="Pfam" id="PF05572">
    <property type="entry name" value="Peptidase_M43"/>
    <property type="match status" value="1"/>
</dbReference>
<keyword evidence="4" id="KW-0732">Signal</keyword>
<sequence>MKKISLSVLGAVLLIVSCQKNETSLPQTPDDPSSTSTEGMRKCGSMEVLEEQLRTDPERARRLEDLERKTATFQDSRMSRFAGKLYVPVVVNVVLPDANIVTQAQIQSQLDVLNHDYGKSNSELSNTSVYLAGYSYNSVANCQIEFYVQDWTNDVNRKSGAGSFGTNDAVKKTSQGGLDPESPSTKLNLWVCDLSSGLLGYAQFPGGNVLTDGVVIDYQGFGTTASYALYSAYNKGRSATHEIGHWFNLRHIWGDTHCGNDYVDDTPLHPAANYGCPAVNLQSSCKKRPLMQWMNYMDYTDDACMYMFTSGQKTRMDAAIDGPRATYVSATKL</sequence>
<dbReference type="InterPro" id="IPR008754">
    <property type="entry name" value="Peptidase_M43"/>
</dbReference>
<dbReference type="PROSITE" id="PS51257">
    <property type="entry name" value="PROKAR_LIPOPROTEIN"/>
    <property type="match status" value="1"/>
</dbReference>
<feature type="compositionally biased region" description="Polar residues" evidence="9">
    <location>
        <begin position="22"/>
        <end position="38"/>
    </location>
</feature>
<keyword evidence="3" id="KW-0479">Metal-binding</keyword>
<dbReference type="Proteomes" id="UP000321204">
    <property type="component" value="Chromosome"/>
</dbReference>
<dbReference type="OrthoDB" id="6278496at2"/>
<organism evidence="11 12">
    <name type="scientific">Flavisolibacter ginsenosidimutans</name>
    <dbReference type="NCBI Taxonomy" id="661481"/>
    <lineage>
        <taxon>Bacteria</taxon>
        <taxon>Pseudomonadati</taxon>
        <taxon>Bacteroidota</taxon>
        <taxon>Chitinophagia</taxon>
        <taxon>Chitinophagales</taxon>
        <taxon>Chitinophagaceae</taxon>
        <taxon>Flavisolibacter</taxon>
    </lineage>
</organism>
<dbReference type="GO" id="GO:0046872">
    <property type="term" value="F:metal ion binding"/>
    <property type="evidence" value="ECO:0007669"/>
    <property type="project" value="UniProtKB-KW"/>
</dbReference>
<dbReference type="GO" id="GO:0008237">
    <property type="term" value="F:metallopeptidase activity"/>
    <property type="evidence" value="ECO:0007669"/>
    <property type="project" value="UniProtKB-KW"/>
</dbReference>
<evidence type="ECO:0000256" key="4">
    <source>
        <dbReference type="ARBA" id="ARBA00022729"/>
    </source>
</evidence>